<organism evidence="9">
    <name type="scientific">marine sediment metagenome</name>
    <dbReference type="NCBI Taxonomy" id="412755"/>
    <lineage>
        <taxon>unclassified sequences</taxon>
        <taxon>metagenomes</taxon>
        <taxon>ecological metagenomes</taxon>
    </lineage>
</organism>
<dbReference type="AlphaFoldDB" id="X0WPD7"/>
<gene>
    <name evidence="9" type="ORF">S01H1_49983</name>
</gene>
<dbReference type="Gene3D" id="3.30.70.20">
    <property type="match status" value="1"/>
</dbReference>
<dbReference type="PROSITE" id="PS00198">
    <property type="entry name" value="4FE4S_FER_1"/>
    <property type="match status" value="2"/>
</dbReference>
<evidence type="ECO:0000256" key="4">
    <source>
        <dbReference type="ARBA" id="ARBA00022737"/>
    </source>
</evidence>
<keyword evidence="7" id="KW-0411">Iron-sulfur</keyword>
<dbReference type="InterPro" id="IPR017896">
    <property type="entry name" value="4Fe4S_Fe-S-bd"/>
</dbReference>
<comment type="caution">
    <text evidence="9">The sequence shown here is derived from an EMBL/GenBank/DDBJ whole genome shotgun (WGS) entry which is preliminary data.</text>
</comment>
<proteinExistence type="predicted"/>
<evidence type="ECO:0000256" key="5">
    <source>
        <dbReference type="ARBA" id="ARBA00022982"/>
    </source>
</evidence>
<keyword evidence="6" id="KW-0408">Iron</keyword>
<reference evidence="9" key="1">
    <citation type="journal article" date="2014" name="Front. Microbiol.">
        <title>High frequency of phylogenetically diverse reductive dehalogenase-homologous genes in deep subseafloor sedimentary metagenomes.</title>
        <authorList>
            <person name="Kawai M."/>
            <person name="Futagami T."/>
            <person name="Toyoda A."/>
            <person name="Takaki Y."/>
            <person name="Nishi S."/>
            <person name="Hori S."/>
            <person name="Arai W."/>
            <person name="Tsubouchi T."/>
            <person name="Morono Y."/>
            <person name="Uchiyama I."/>
            <person name="Ito T."/>
            <person name="Fujiyama A."/>
            <person name="Inagaki F."/>
            <person name="Takami H."/>
        </authorList>
    </citation>
    <scope>NUCLEOTIDE SEQUENCE</scope>
    <source>
        <strain evidence="9">Expedition CK06-06</strain>
    </source>
</reference>
<feature type="non-terminal residue" evidence="9">
    <location>
        <position position="1"/>
    </location>
</feature>
<keyword evidence="1" id="KW-0813">Transport</keyword>
<keyword evidence="5" id="KW-0249">Electron transport</keyword>
<dbReference type="InterPro" id="IPR017900">
    <property type="entry name" value="4Fe4S_Fe_S_CS"/>
</dbReference>
<keyword evidence="4" id="KW-0677">Repeat</keyword>
<sequence length="179" mass="19556">GLNSPFCGMIQAIKDYDIRNAIVTSNWIMEVDLANCKGCGECVKACPVDAIDLAEEGENKKKRRWAVRDERVCLGCGACYTVCESGAISMKSRAQRVFTPETIFDRMVAMAIERGKLAELLFDEPERLSHRALGRIVGVLQKSPPFKAAMAIKPLRSAFMNAIVKGAKRSSGEIGDVVG</sequence>
<dbReference type="InterPro" id="IPR050572">
    <property type="entry name" value="Fe-S_Ferredoxin"/>
</dbReference>
<dbReference type="PANTHER" id="PTHR43687">
    <property type="entry name" value="ADENYLYLSULFATE REDUCTASE, BETA SUBUNIT"/>
    <property type="match status" value="1"/>
</dbReference>
<dbReference type="SUPFAM" id="SSF54862">
    <property type="entry name" value="4Fe-4S ferredoxins"/>
    <property type="match status" value="1"/>
</dbReference>
<keyword evidence="2" id="KW-0004">4Fe-4S</keyword>
<evidence type="ECO:0000256" key="2">
    <source>
        <dbReference type="ARBA" id="ARBA00022485"/>
    </source>
</evidence>
<protein>
    <recommendedName>
        <fullName evidence="8">4Fe-4S ferredoxin-type domain-containing protein</fullName>
    </recommendedName>
</protein>
<accession>X0WPD7</accession>
<evidence type="ECO:0000259" key="8">
    <source>
        <dbReference type="PROSITE" id="PS51379"/>
    </source>
</evidence>
<dbReference type="Pfam" id="PF12838">
    <property type="entry name" value="Fer4_7"/>
    <property type="match status" value="1"/>
</dbReference>
<dbReference type="GO" id="GO:0051539">
    <property type="term" value="F:4 iron, 4 sulfur cluster binding"/>
    <property type="evidence" value="ECO:0007669"/>
    <property type="project" value="UniProtKB-KW"/>
</dbReference>
<evidence type="ECO:0000313" key="9">
    <source>
        <dbReference type="EMBL" id="GAG26383.1"/>
    </source>
</evidence>
<evidence type="ECO:0000256" key="7">
    <source>
        <dbReference type="ARBA" id="ARBA00023014"/>
    </source>
</evidence>
<dbReference type="EMBL" id="BARS01032186">
    <property type="protein sequence ID" value="GAG26383.1"/>
    <property type="molecule type" value="Genomic_DNA"/>
</dbReference>
<keyword evidence="3" id="KW-0479">Metal-binding</keyword>
<name>X0WPD7_9ZZZZ</name>
<evidence type="ECO:0000256" key="3">
    <source>
        <dbReference type="ARBA" id="ARBA00022723"/>
    </source>
</evidence>
<evidence type="ECO:0000256" key="1">
    <source>
        <dbReference type="ARBA" id="ARBA00022448"/>
    </source>
</evidence>
<feature type="domain" description="4Fe-4S ferredoxin-type" evidence="8">
    <location>
        <begin position="27"/>
        <end position="56"/>
    </location>
</feature>
<evidence type="ECO:0000256" key="6">
    <source>
        <dbReference type="ARBA" id="ARBA00023004"/>
    </source>
</evidence>
<dbReference type="PANTHER" id="PTHR43687:SF6">
    <property type="entry name" value="L-ASPARTATE SEMIALDEHYDE SULFURTRANSFERASE IRON-SULFUR SUBUNIT"/>
    <property type="match status" value="1"/>
</dbReference>
<feature type="domain" description="4Fe-4S ferredoxin-type" evidence="8">
    <location>
        <begin position="63"/>
        <end position="93"/>
    </location>
</feature>
<dbReference type="PROSITE" id="PS51379">
    <property type="entry name" value="4FE4S_FER_2"/>
    <property type="match status" value="2"/>
</dbReference>
<dbReference type="GO" id="GO:0046872">
    <property type="term" value="F:metal ion binding"/>
    <property type="evidence" value="ECO:0007669"/>
    <property type="project" value="UniProtKB-KW"/>
</dbReference>